<proteinExistence type="predicted"/>
<dbReference type="EMBL" id="JAMQJZ010000010">
    <property type="protein sequence ID" value="MDC3421335.1"/>
    <property type="molecule type" value="Genomic_DNA"/>
</dbReference>
<comment type="caution">
    <text evidence="2">The sequence shown here is derived from an EMBL/GenBank/DDBJ whole genome shotgun (WGS) entry which is preliminary data.</text>
</comment>
<gene>
    <name evidence="2" type="ORF">NC661_13245</name>
</gene>
<evidence type="ECO:0000313" key="2">
    <source>
        <dbReference type="EMBL" id="MDC3421335.1"/>
    </source>
</evidence>
<feature type="coiled-coil region" evidence="1">
    <location>
        <begin position="20"/>
        <end position="47"/>
    </location>
</feature>
<dbReference type="AlphaFoldDB" id="A0A9X3WM53"/>
<keyword evidence="1" id="KW-0175">Coiled coil</keyword>
<dbReference type="Proteomes" id="UP001145072">
    <property type="component" value="Unassembled WGS sequence"/>
</dbReference>
<organism evidence="2 3">
    <name type="scientific">Aquibacillus koreensis</name>
    <dbReference type="NCBI Taxonomy" id="279446"/>
    <lineage>
        <taxon>Bacteria</taxon>
        <taxon>Bacillati</taxon>
        <taxon>Bacillota</taxon>
        <taxon>Bacilli</taxon>
        <taxon>Bacillales</taxon>
        <taxon>Bacillaceae</taxon>
        <taxon>Aquibacillus</taxon>
    </lineage>
</organism>
<accession>A0A9X3WM53</accession>
<sequence length="47" mass="5563">MDILILVLIFMGIFALYDAIRKVNNNITEQTEELKKLREDLRKNLGR</sequence>
<reference evidence="2" key="1">
    <citation type="submission" date="2022-06" db="EMBL/GenBank/DDBJ databases">
        <title>Aquibacillus sp. a new bacterium isolated from soil saline samples.</title>
        <authorList>
            <person name="Galisteo C."/>
            <person name="De La Haba R."/>
            <person name="Sanchez-Porro C."/>
            <person name="Ventosa A."/>
        </authorList>
    </citation>
    <scope>NUCLEOTIDE SEQUENCE</scope>
    <source>
        <strain evidence="2">JCM 12387</strain>
    </source>
</reference>
<protein>
    <submittedName>
        <fullName evidence="2">Uncharacterized protein</fullName>
    </submittedName>
</protein>
<name>A0A9X3WM53_9BACI</name>
<keyword evidence="3" id="KW-1185">Reference proteome</keyword>
<dbReference type="RefSeq" id="WP_259869470.1">
    <property type="nucleotide sequence ID" value="NZ_JAMQJZ010000010.1"/>
</dbReference>
<evidence type="ECO:0000313" key="3">
    <source>
        <dbReference type="Proteomes" id="UP001145072"/>
    </source>
</evidence>
<evidence type="ECO:0000256" key="1">
    <source>
        <dbReference type="SAM" id="Coils"/>
    </source>
</evidence>